<reference evidence="9" key="1">
    <citation type="submission" date="2023-07" db="EMBL/GenBank/DDBJ databases">
        <title>Sorghum-associated microbial communities from plants grown in Nebraska, USA.</title>
        <authorList>
            <person name="Schachtman D."/>
        </authorList>
    </citation>
    <scope>NUCLEOTIDE SEQUENCE</scope>
    <source>
        <strain evidence="9">BE80</strain>
    </source>
</reference>
<name>A0AAP5LQH8_PAEAM</name>
<evidence type="ECO:0000313" key="9">
    <source>
        <dbReference type="EMBL" id="MDR6727341.1"/>
    </source>
</evidence>
<accession>A0AAP5LQH8</accession>
<feature type="transmembrane region" description="Helical" evidence="8">
    <location>
        <begin position="135"/>
        <end position="159"/>
    </location>
</feature>
<keyword evidence="3" id="KW-1003">Cell membrane</keyword>
<evidence type="ECO:0000256" key="8">
    <source>
        <dbReference type="SAM" id="Phobius"/>
    </source>
</evidence>
<dbReference type="AlphaFoldDB" id="A0AAP5LQH8"/>
<gene>
    <name evidence="9" type="ORF">J2W91_005868</name>
</gene>
<evidence type="ECO:0000256" key="5">
    <source>
        <dbReference type="ARBA" id="ARBA00022960"/>
    </source>
</evidence>
<dbReference type="RefSeq" id="WP_056697967.1">
    <property type="nucleotide sequence ID" value="NZ_JAVDTR010000026.1"/>
</dbReference>
<proteinExistence type="inferred from homology"/>
<keyword evidence="7 8" id="KW-0472">Membrane</keyword>
<dbReference type="NCBIfam" id="TIGR03426">
    <property type="entry name" value="shape_MreD"/>
    <property type="match status" value="1"/>
</dbReference>
<dbReference type="GO" id="GO:0005886">
    <property type="term" value="C:plasma membrane"/>
    <property type="evidence" value="ECO:0007669"/>
    <property type="project" value="UniProtKB-SubCell"/>
</dbReference>
<evidence type="ECO:0000256" key="7">
    <source>
        <dbReference type="ARBA" id="ARBA00023136"/>
    </source>
</evidence>
<protein>
    <submittedName>
        <fullName evidence="9">Rod shape-determining protein MreD</fullName>
    </submittedName>
</protein>
<evidence type="ECO:0000256" key="4">
    <source>
        <dbReference type="ARBA" id="ARBA00022692"/>
    </source>
</evidence>
<feature type="transmembrane region" description="Helical" evidence="8">
    <location>
        <begin position="30"/>
        <end position="49"/>
    </location>
</feature>
<dbReference type="InterPro" id="IPR007227">
    <property type="entry name" value="Cell_shape_determining_MreD"/>
</dbReference>
<comment type="similarity">
    <text evidence="2">Belongs to the MreD family.</text>
</comment>
<evidence type="ECO:0000256" key="1">
    <source>
        <dbReference type="ARBA" id="ARBA00004651"/>
    </source>
</evidence>
<sequence length="177" mass="20540">MVTRKQVLILLLFVLFIAEGTILPLLIPEAWQMRISANLVYIVILFFAVYHHRHTALVLGILFGLLHDVVFYGEMIGPYGFSMGLSAYMIGLIFQAPRAPLPIMVTVVFLGSLLNDTVLFFLYKLFRLNHVTFDWALFEYMIPNLFIHFVFTLIIYVPLRKQMEQITKRQKKPQEAS</sequence>
<evidence type="ECO:0000256" key="6">
    <source>
        <dbReference type="ARBA" id="ARBA00022989"/>
    </source>
</evidence>
<evidence type="ECO:0000313" key="10">
    <source>
        <dbReference type="Proteomes" id="UP001254832"/>
    </source>
</evidence>
<comment type="subcellular location">
    <subcellularLocation>
        <location evidence="1">Cell membrane</location>
        <topology evidence="1">Multi-pass membrane protein</topology>
    </subcellularLocation>
</comment>
<organism evidence="9 10">
    <name type="scientific">Paenibacillus amylolyticus</name>
    <dbReference type="NCBI Taxonomy" id="1451"/>
    <lineage>
        <taxon>Bacteria</taxon>
        <taxon>Bacillati</taxon>
        <taxon>Bacillota</taxon>
        <taxon>Bacilli</taxon>
        <taxon>Bacillales</taxon>
        <taxon>Paenibacillaceae</taxon>
        <taxon>Paenibacillus</taxon>
    </lineage>
</organism>
<feature type="transmembrane region" description="Helical" evidence="8">
    <location>
        <begin position="79"/>
        <end position="96"/>
    </location>
</feature>
<feature type="transmembrane region" description="Helical" evidence="8">
    <location>
        <begin position="56"/>
        <end position="73"/>
    </location>
</feature>
<dbReference type="Pfam" id="PF04093">
    <property type="entry name" value="MreD"/>
    <property type="match status" value="1"/>
</dbReference>
<keyword evidence="4 8" id="KW-0812">Transmembrane</keyword>
<comment type="caution">
    <text evidence="9">The sequence shown here is derived from an EMBL/GenBank/DDBJ whole genome shotgun (WGS) entry which is preliminary data.</text>
</comment>
<evidence type="ECO:0000256" key="2">
    <source>
        <dbReference type="ARBA" id="ARBA00007776"/>
    </source>
</evidence>
<keyword evidence="6 8" id="KW-1133">Transmembrane helix</keyword>
<dbReference type="GO" id="GO:0008360">
    <property type="term" value="P:regulation of cell shape"/>
    <property type="evidence" value="ECO:0007669"/>
    <property type="project" value="UniProtKB-KW"/>
</dbReference>
<feature type="transmembrane region" description="Helical" evidence="8">
    <location>
        <begin position="103"/>
        <end position="123"/>
    </location>
</feature>
<evidence type="ECO:0000256" key="3">
    <source>
        <dbReference type="ARBA" id="ARBA00022475"/>
    </source>
</evidence>
<keyword evidence="5" id="KW-0133">Cell shape</keyword>
<dbReference type="EMBL" id="JAVDTR010000026">
    <property type="protein sequence ID" value="MDR6727341.1"/>
    <property type="molecule type" value="Genomic_DNA"/>
</dbReference>
<dbReference type="Proteomes" id="UP001254832">
    <property type="component" value="Unassembled WGS sequence"/>
</dbReference>